<keyword evidence="12" id="KW-0325">Glycoprotein</keyword>
<evidence type="ECO:0000256" key="7">
    <source>
        <dbReference type="ARBA" id="ARBA00022741"/>
    </source>
</evidence>
<evidence type="ECO:0000256" key="13">
    <source>
        <dbReference type="ARBA" id="ARBA00034018"/>
    </source>
</evidence>
<evidence type="ECO:0000256" key="6">
    <source>
        <dbReference type="ARBA" id="ARBA00022737"/>
    </source>
</evidence>
<keyword evidence="11 15" id="KW-0472">Membrane</keyword>
<feature type="transmembrane region" description="Helical" evidence="15">
    <location>
        <begin position="759"/>
        <end position="780"/>
    </location>
</feature>
<keyword evidence="10 15" id="KW-1133">Transmembrane helix</keyword>
<dbReference type="PANTHER" id="PTHR43394:SF27">
    <property type="entry name" value="ATP-DEPENDENT TRANSLOCASE ABCB1-LIKE"/>
    <property type="match status" value="1"/>
</dbReference>
<dbReference type="InterPro" id="IPR017871">
    <property type="entry name" value="ABC_transporter-like_CS"/>
</dbReference>
<dbReference type="FunFam" id="1.20.1560.10:FF:000018">
    <property type="entry name" value="ATP-binding cassette subfamily B member 11"/>
    <property type="match status" value="1"/>
</dbReference>
<evidence type="ECO:0000256" key="9">
    <source>
        <dbReference type="ARBA" id="ARBA00022967"/>
    </source>
</evidence>
<keyword evidence="19" id="KW-1185">Reference proteome</keyword>
<dbReference type="SMART" id="SM00382">
    <property type="entry name" value="AAA"/>
    <property type="match status" value="2"/>
</dbReference>
<accession>A0A226DR58</accession>
<keyword evidence="7" id="KW-0547">Nucleotide-binding</keyword>
<feature type="domain" description="ABC transporter" evidence="16">
    <location>
        <begin position="1081"/>
        <end position="1319"/>
    </location>
</feature>
<evidence type="ECO:0000259" key="16">
    <source>
        <dbReference type="PROSITE" id="PS50893"/>
    </source>
</evidence>
<dbReference type="Gene3D" id="1.20.1560.10">
    <property type="entry name" value="ABC transporter type 1, transmembrane domain"/>
    <property type="match status" value="1"/>
</dbReference>
<dbReference type="InterPro" id="IPR027417">
    <property type="entry name" value="P-loop_NTPase"/>
</dbReference>
<feature type="transmembrane region" description="Helical" evidence="15">
    <location>
        <begin position="152"/>
        <end position="177"/>
    </location>
</feature>
<feature type="region of interest" description="Disordered" evidence="14">
    <location>
        <begin position="1"/>
        <end position="59"/>
    </location>
</feature>
<dbReference type="SUPFAM" id="SSF52540">
    <property type="entry name" value="P-loop containing nucleoside triphosphate hydrolases"/>
    <property type="match status" value="2"/>
</dbReference>
<feature type="transmembrane region" description="Helical" evidence="15">
    <location>
        <begin position="331"/>
        <end position="354"/>
    </location>
</feature>
<keyword evidence="4" id="KW-0813">Transport</keyword>
<evidence type="ECO:0000256" key="1">
    <source>
        <dbReference type="ARBA" id="ARBA00004141"/>
    </source>
</evidence>
<feature type="transmembrane region" description="Helical" evidence="15">
    <location>
        <begin position="228"/>
        <end position="247"/>
    </location>
</feature>
<dbReference type="InterPro" id="IPR036640">
    <property type="entry name" value="ABC1_TM_sf"/>
</dbReference>
<dbReference type="InterPro" id="IPR039421">
    <property type="entry name" value="Type_1_exporter"/>
</dbReference>
<evidence type="ECO:0000256" key="5">
    <source>
        <dbReference type="ARBA" id="ARBA00022692"/>
    </source>
</evidence>
<dbReference type="GO" id="GO:0016887">
    <property type="term" value="F:ATP hydrolysis activity"/>
    <property type="evidence" value="ECO:0007669"/>
    <property type="project" value="InterPro"/>
</dbReference>
<dbReference type="PROSITE" id="PS50893">
    <property type="entry name" value="ABC_TRANSPORTER_2"/>
    <property type="match status" value="2"/>
</dbReference>
<dbReference type="GO" id="GO:0097254">
    <property type="term" value="P:renal tubular secretion"/>
    <property type="evidence" value="ECO:0007669"/>
    <property type="project" value="UniProtKB-ARBA"/>
</dbReference>
<evidence type="ECO:0000256" key="14">
    <source>
        <dbReference type="SAM" id="MobiDB-lite"/>
    </source>
</evidence>
<dbReference type="GO" id="GO:0005524">
    <property type="term" value="F:ATP binding"/>
    <property type="evidence" value="ECO:0007669"/>
    <property type="project" value="UniProtKB-KW"/>
</dbReference>
<evidence type="ECO:0000313" key="19">
    <source>
        <dbReference type="Proteomes" id="UP000198287"/>
    </source>
</evidence>
<dbReference type="GO" id="GO:0090374">
    <property type="term" value="P:oligopeptide export from mitochondrion"/>
    <property type="evidence" value="ECO:0007669"/>
    <property type="project" value="TreeGrafter"/>
</dbReference>
<evidence type="ECO:0000259" key="17">
    <source>
        <dbReference type="PROSITE" id="PS50929"/>
    </source>
</evidence>
<evidence type="ECO:0000256" key="12">
    <source>
        <dbReference type="ARBA" id="ARBA00023180"/>
    </source>
</evidence>
<dbReference type="EMBL" id="LNIX01000014">
    <property type="protein sequence ID" value="OXA46696.1"/>
    <property type="molecule type" value="Genomic_DNA"/>
</dbReference>
<feature type="transmembrane region" description="Helical" evidence="15">
    <location>
        <begin position="986"/>
        <end position="1006"/>
    </location>
</feature>
<dbReference type="FunFam" id="3.40.50.300:FF:000479">
    <property type="entry name" value="Multidrug resistance protein 1A"/>
    <property type="match status" value="1"/>
</dbReference>
<evidence type="ECO:0000256" key="10">
    <source>
        <dbReference type="ARBA" id="ARBA00022989"/>
    </source>
</evidence>
<comment type="catalytic activity">
    <reaction evidence="13">
        <text>ATP + H2O + xenobioticSide 1 = ADP + phosphate + xenobioticSide 2.</text>
        <dbReference type="EC" id="7.6.2.2"/>
    </reaction>
</comment>
<dbReference type="OMA" id="QDYWLRW"/>
<protein>
    <recommendedName>
        <fullName evidence="3">ABC-type xenobiotic transporter</fullName>
        <ecNumber evidence="3">7.6.2.2</ecNumber>
    </recommendedName>
</protein>
<dbReference type="Pfam" id="PF00005">
    <property type="entry name" value="ABC_tran"/>
    <property type="match status" value="2"/>
</dbReference>
<name>A0A226DR58_FOLCA</name>
<feature type="transmembrane region" description="Helical" evidence="15">
    <location>
        <begin position="1026"/>
        <end position="1044"/>
    </location>
</feature>
<dbReference type="GO" id="GO:0015421">
    <property type="term" value="F:ABC-type oligopeptide transporter activity"/>
    <property type="evidence" value="ECO:0007669"/>
    <property type="project" value="TreeGrafter"/>
</dbReference>
<dbReference type="InterPro" id="IPR003439">
    <property type="entry name" value="ABC_transporter-like_ATP-bd"/>
</dbReference>
<feature type="domain" description="ABC transporter" evidence="16">
    <location>
        <begin position="441"/>
        <end position="677"/>
    </location>
</feature>
<dbReference type="CDD" id="cd03249">
    <property type="entry name" value="ABC_MTABC3_MDL1_MDL2"/>
    <property type="match status" value="2"/>
</dbReference>
<keyword evidence="9" id="KW-1278">Translocase</keyword>
<feature type="transmembrane region" description="Helical" evidence="15">
    <location>
        <begin position="253"/>
        <end position="273"/>
    </location>
</feature>
<dbReference type="PROSITE" id="PS50929">
    <property type="entry name" value="ABC_TM1F"/>
    <property type="match status" value="2"/>
</dbReference>
<evidence type="ECO:0000256" key="15">
    <source>
        <dbReference type="SAM" id="Phobius"/>
    </source>
</evidence>
<dbReference type="PANTHER" id="PTHR43394">
    <property type="entry name" value="ATP-DEPENDENT PERMEASE MDL1, MITOCHONDRIAL"/>
    <property type="match status" value="1"/>
</dbReference>
<dbReference type="FunFam" id="3.40.50.300:FF:000205">
    <property type="entry name" value="ABC transporter B family member 4"/>
    <property type="match status" value="1"/>
</dbReference>
<organism evidence="18 19">
    <name type="scientific">Folsomia candida</name>
    <name type="common">Springtail</name>
    <dbReference type="NCBI Taxonomy" id="158441"/>
    <lineage>
        <taxon>Eukaryota</taxon>
        <taxon>Metazoa</taxon>
        <taxon>Ecdysozoa</taxon>
        <taxon>Arthropoda</taxon>
        <taxon>Hexapoda</taxon>
        <taxon>Collembola</taxon>
        <taxon>Entomobryomorpha</taxon>
        <taxon>Isotomoidea</taxon>
        <taxon>Isotomidae</taxon>
        <taxon>Proisotominae</taxon>
        <taxon>Folsomia</taxon>
    </lineage>
</organism>
<evidence type="ECO:0000313" key="18">
    <source>
        <dbReference type="EMBL" id="OXA46696.1"/>
    </source>
</evidence>
<dbReference type="Gene3D" id="3.40.50.300">
    <property type="entry name" value="P-loop containing nucleotide triphosphate hydrolases"/>
    <property type="match status" value="2"/>
</dbReference>
<sequence>MGGKSSKADIAKMGKVEDSKMAEANGTYNSEGGDNIDKGGGEKNGKNKKDKDKDKKEEPAIPPVPYLHLFRFATTRDKFLAIVAFLAAAVCGASMPLMVIFFGRVTDVMVNDGMNLTEICPDRPPEEEGTTISFEDMMRKLKENFLGEVETFSISLSSLGAGTFFCSYIFITLFNIVSENIAFEVRRQYLQALLRQNVGWYDTVQDKNFVSRISEDLVKVKEATGEKVGLCVFFMSTCFLSLANAFWHGWKLTLVVLSSAPVLAIATGIVAGIQSKLATDEQSSYAKAGNVAEEALTNVKTVMAFSGSDKEIERYEDGLIQAKAAAKKRGAISAFGVGLMWFIIYASYALAFWYGTKLILEGRPKLCRGEDPEYTAETMLIVFFSVLMGAFNIGQSASYFEAFAVGRGSAAVIYSIIDRIPEIDSYSEEGKKPAQRSRGRLSFRNINFQYPSRPDVQILKNFNLNVESGQTVALVGHSGCGKSTVLQLLQRFYDPIQGQVCVDGEDIKNLHLGWLRSQIGVVSQEPVLFNTTILENIQYGREDVTLKEVEEACRQSNAHGFICKLPNGYETVVGDRGAQLSGGQKQRIAIARALVRNPAILLLDEATSALDTQSESVVQAALDRARQGRTTLIVAHRLSTIRGADLVVAINDGDVVEKGTHKELLAAKGLYHGLVLAQMQGRGEDIDEESDEEDMAEKQRILEKTLEETRRKSFTALDDDEVIPHSGIVSEHLMDEKDLANEAPMMRLIKMNSPEWKQIAVGIVSSILQGALLPCYAILFGEYMKILTYPDDDAERNANLLAILFLVLGIGAGGAMFLQMFMFALAGEALTARLRKDTFHAMLKQELGWYDDPNNNVGALCARLSGDAAHVQGATGSRVGIIVQSIATIAIAVGLAMYYKPTLGLVAMVFVPFVIAATYFQMLLMMGHDLGEKKAIDEASKIAVQAVGNIRTVASLGKQKSFVQTFNDILKSSHAKIVKMAHLRGAVFGFAQSVPFFAYATVMYYGGYLVENEDLAFDKVFKVAEALIFGTMMVGQTMAFAPNYNKAKVSGARILRLLDRKPAIDSSPGVGLQIRNSSGSVLFDRVAFAYPTRPTARILRSLSYGVEPGKSVALVGPSGCGKSTCIQLILRYYDPLSGTVKFDEQDVASLNVDALRSQMAIVAQEPALFDRTIAQNIAYGDNSRVVPMEEIIDAAKQANIHSFIASLPAGYETRVGEMGTQLSGGQKQRVAISRALVRKPKLILLDEATSALDTESEQVVQAALDAASEGRTSITIAHRLSSIQNVDRILVINQGELYESGTHSELLAKQGLYFRLWNMQGQHASGNHAS</sequence>
<feature type="transmembrane region" description="Helical" evidence="15">
    <location>
        <begin position="905"/>
        <end position="924"/>
    </location>
</feature>
<dbReference type="OrthoDB" id="6500128at2759"/>
<feature type="compositionally biased region" description="Basic and acidic residues" evidence="14">
    <location>
        <begin position="35"/>
        <end position="59"/>
    </location>
</feature>
<dbReference type="GO" id="GO:0005743">
    <property type="term" value="C:mitochondrial inner membrane"/>
    <property type="evidence" value="ECO:0007669"/>
    <property type="project" value="TreeGrafter"/>
</dbReference>
<evidence type="ECO:0000256" key="2">
    <source>
        <dbReference type="ARBA" id="ARBA00007577"/>
    </source>
</evidence>
<evidence type="ECO:0000256" key="3">
    <source>
        <dbReference type="ARBA" id="ARBA00012191"/>
    </source>
</evidence>
<dbReference type="CDD" id="cd18578">
    <property type="entry name" value="ABC_6TM_Pgp_ABCB1_D2_like"/>
    <property type="match status" value="1"/>
</dbReference>
<evidence type="ECO:0000256" key="8">
    <source>
        <dbReference type="ARBA" id="ARBA00022840"/>
    </source>
</evidence>
<evidence type="ECO:0000256" key="4">
    <source>
        <dbReference type="ARBA" id="ARBA00022448"/>
    </source>
</evidence>
<dbReference type="FunFam" id="1.20.1560.10:FF:000121">
    <property type="entry name" value="ABC transporter B family member 9"/>
    <property type="match status" value="1"/>
</dbReference>
<comment type="caution">
    <text evidence="18">The sequence shown here is derived from an EMBL/GenBank/DDBJ whole genome shotgun (WGS) entry which is preliminary data.</text>
</comment>
<dbReference type="InterPro" id="IPR011527">
    <property type="entry name" value="ABC1_TM_dom"/>
</dbReference>
<gene>
    <name evidence="18" type="ORF">Fcan01_18435</name>
</gene>
<dbReference type="Proteomes" id="UP000198287">
    <property type="component" value="Unassembled WGS sequence"/>
</dbReference>
<evidence type="ECO:0000256" key="11">
    <source>
        <dbReference type="ARBA" id="ARBA00023136"/>
    </source>
</evidence>
<comment type="similarity">
    <text evidence="2">Belongs to the ABC transporter superfamily. ABCB family. Multidrug resistance exporter (TC 3.A.1.201) subfamily.</text>
</comment>
<dbReference type="SUPFAM" id="SSF90123">
    <property type="entry name" value="ABC transporter transmembrane region"/>
    <property type="match status" value="2"/>
</dbReference>
<keyword evidence="6" id="KW-0677">Repeat</keyword>
<keyword evidence="8" id="KW-0067">ATP-binding</keyword>
<dbReference type="Pfam" id="PF00664">
    <property type="entry name" value="ABC_membrane"/>
    <property type="match status" value="2"/>
</dbReference>
<feature type="transmembrane region" description="Helical" evidence="15">
    <location>
        <begin position="879"/>
        <end position="899"/>
    </location>
</feature>
<dbReference type="CDD" id="cd18577">
    <property type="entry name" value="ABC_6TM_Pgp_ABCB1_D1_like"/>
    <property type="match status" value="1"/>
</dbReference>
<dbReference type="PROSITE" id="PS00211">
    <property type="entry name" value="ABC_TRANSPORTER_1"/>
    <property type="match status" value="2"/>
</dbReference>
<dbReference type="GO" id="GO:0008559">
    <property type="term" value="F:ABC-type xenobiotic transporter activity"/>
    <property type="evidence" value="ECO:0007669"/>
    <property type="project" value="UniProtKB-EC"/>
</dbReference>
<dbReference type="InterPro" id="IPR003593">
    <property type="entry name" value="AAA+_ATPase"/>
</dbReference>
<feature type="transmembrane region" description="Helical" evidence="15">
    <location>
        <begin position="79"/>
        <end position="102"/>
    </location>
</feature>
<feature type="domain" description="ABC transmembrane type-1" evidence="17">
    <location>
        <begin position="82"/>
        <end position="404"/>
    </location>
</feature>
<feature type="transmembrane region" description="Helical" evidence="15">
    <location>
        <begin position="800"/>
        <end position="826"/>
    </location>
</feature>
<dbReference type="GO" id="GO:0017085">
    <property type="term" value="P:response to insecticide"/>
    <property type="evidence" value="ECO:0007669"/>
    <property type="project" value="UniProtKB-ARBA"/>
</dbReference>
<keyword evidence="5 15" id="KW-0812">Transmembrane</keyword>
<dbReference type="EC" id="7.6.2.2" evidence="3"/>
<comment type="subcellular location">
    <subcellularLocation>
        <location evidence="1">Membrane</location>
        <topology evidence="1">Multi-pass membrane protein</topology>
    </subcellularLocation>
</comment>
<feature type="compositionally biased region" description="Basic and acidic residues" evidence="14">
    <location>
        <begin position="1"/>
        <end position="21"/>
    </location>
</feature>
<feature type="domain" description="ABC transmembrane type-1" evidence="17">
    <location>
        <begin position="760"/>
        <end position="1046"/>
    </location>
</feature>
<proteinExistence type="inferred from homology"/>
<reference evidence="18 19" key="1">
    <citation type="submission" date="2015-12" db="EMBL/GenBank/DDBJ databases">
        <title>The genome of Folsomia candida.</title>
        <authorList>
            <person name="Faddeeva A."/>
            <person name="Derks M.F."/>
            <person name="Anvar Y."/>
            <person name="Smit S."/>
            <person name="Van Straalen N."/>
            <person name="Roelofs D."/>
        </authorList>
    </citation>
    <scope>NUCLEOTIDE SEQUENCE [LARGE SCALE GENOMIC DNA]</scope>
    <source>
        <strain evidence="18 19">VU population</strain>
        <tissue evidence="18">Whole body</tissue>
    </source>
</reference>